<evidence type="ECO:0000313" key="1">
    <source>
        <dbReference type="EMBL" id="ELR21142.1"/>
    </source>
</evidence>
<proteinExistence type="predicted"/>
<evidence type="ECO:0008006" key="3">
    <source>
        <dbReference type="Google" id="ProtNLM"/>
    </source>
</evidence>
<reference evidence="1 2" key="1">
    <citation type="journal article" date="2013" name="Genome Biol.">
        <title>Genome of Acanthamoeba castellanii highlights extensive lateral gene transfer and early evolution of tyrosine kinase signaling.</title>
        <authorList>
            <person name="Clarke M."/>
            <person name="Lohan A.J."/>
            <person name="Liu B."/>
            <person name="Lagkouvardos I."/>
            <person name="Roy S."/>
            <person name="Zafar N."/>
            <person name="Bertelli C."/>
            <person name="Schilde C."/>
            <person name="Kianianmomeni A."/>
            <person name="Burglin T.R."/>
            <person name="Frech C."/>
            <person name="Turcotte B."/>
            <person name="Kopec K.O."/>
            <person name="Synnott J.M."/>
            <person name="Choo C."/>
            <person name="Paponov I."/>
            <person name="Finkler A."/>
            <person name="Soon Heng Tan C."/>
            <person name="Hutchins A.P."/>
            <person name="Weinmeier T."/>
            <person name="Rattei T."/>
            <person name="Chu J.S."/>
            <person name="Gimenez G."/>
            <person name="Irimia M."/>
            <person name="Rigden D.J."/>
            <person name="Fitzpatrick D.A."/>
            <person name="Lorenzo-Morales J."/>
            <person name="Bateman A."/>
            <person name="Chiu C.H."/>
            <person name="Tang P."/>
            <person name="Hegemann P."/>
            <person name="Fromm H."/>
            <person name="Raoult D."/>
            <person name="Greub G."/>
            <person name="Miranda-Saavedra D."/>
            <person name="Chen N."/>
            <person name="Nash P."/>
            <person name="Ginger M.L."/>
            <person name="Horn M."/>
            <person name="Schaap P."/>
            <person name="Caler L."/>
            <person name="Loftus B."/>
        </authorList>
    </citation>
    <scope>NUCLEOTIDE SEQUENCE [LARGE SCALE GENOMIC DNA]</scope>
    <source>
        <strain evidence="1 2">Neff</strain>
    </source>
</reference>
<name>L8H7E6_ACACF</name>
<dbReference type="RefSeq" id="XP_004344885.1">
    <property type="nucleotide sequence ID" value="XM_004344835.1"/>
</dbReference>
<sequence>MGQLLATLEGHHTETSAAAVSDLPVGYKSVAPATTTTMVMIPSLPVLAAVTPVDCSLHPGQPCVKMWKCKMKRKGARRVKGVLHAFPTSVCFHPRGSSASSITHIDLAGVDDVGITTRHTKYCVFLLTSMGRTFFRGMSSADVEDCHLVLSTLWAGLRGHLPAATLARAAPQPAPTYQRTPSDDLNKLQEVGRLEREYGMRAHPELPEAMAAIFLRAKQTTDLLRAYGLSPNVPATVNKTDTMLPVSMSSFWQAFTSQRWQDWPNVFMPIGHWRAKVGEWRVDSVGLSRQVAFTSKPPRKGVIEEALTETISTMQLACLVVNRKSLETRIHIAVVRLEYPKAKEWFELVDISRDKGFPLLQVLDYRWHEDAPTPLHSASSS</sequence>
<evidence type="ECO:0000313" key="2">
    <source>
        <dbReference type="Proteomes" id="UP000011083"/>
    </source>
</evidence>
<dbReference type="VEuPathDB" id="AmoebaDB:ACA1_283490"/>
<accession>L8H7E6</accession>
<protein>
    <recommendedName>
        <fullName evidence="3">GRAM domain containing protein</fullName>
    </recommendedName>
</protein>
<keyword evidence="2" id="KW-1185">Reference proteome</keyword>
<dbReference type="Proteomes" id="UP000011083">
    <property type="component" value="Unassembled WGS sequence"/>
</dbReference>
<dbReference type="AlphaFoldDB" id="L8H7E6"/>
<dbReference type="GeneID" id="14922020"/>
<dbReference type="KEGG" id="acan:ACA1_283490"/>
<gene>
    <name evidence="1" type="ORF">ACA1_283490</name>
</gene>
<dbReference type="EMBL" id="KB007908">
    <property type="protein sequence ID" value="ELR21142.1"/>
    <property type="molecule type" value="Genomic_DNA"/>
</dbReference>
<organism evidence="1 2">
    <name type="scientific">Acanthamoeba castellanii (strain ATCC 30010 / Neff)</name>
    <dbReference type="NCBI Taxonomy" id="1257118"/>
    <lineage>
        <taxon>Eukaryota</taxon>
        <taxon>Amoebozoa</taxon>
        <taxon>Discosea</taxon>
        <taxon>Longamoebia</taxon>
        <taxon>Centramoebida</taxon>
        <taxon>Acanthamoebidae</taxon>
        <taxon>Acanthamoeba</taxon>
    </lineage>
</organism>